<dbReference type="InterPro" id="IPR009708">
    <property type="entry name" value="Phage_A118_holin/antiholin"/>
</dbReference>
<reference evidence="2 3" key="1">
    <citation type="submission" date="2019-03" db="EMBL/GenBank/DDBJ databases">
        <title>Genomic Encyclopedia of Type Strains, Phase IV (KMG-IV): sequencing the most valuable type-strain genomes for metagenomic binning, comparative biology and taxonomic classification.</title>
        <authorList>
            <person name="Goeker M."/>
        </authorList>
    </citation>
    <scope>NUCLEOTIDE SEQUENCE [LARGE SCALE GENOMIC DNA]</scope>
    <source>
        <strain evidence="2 3">DSM 28697</strain>
    </source>
</reference>
<gene>
    <name evidence="2" type="ORF">EV213_12289</name>
</gene>
<proteinExistence type="predicted"/>
<organism evidence="2 3">
    <name type="scientific">Aureibacillus halotolerans</name>
    <dbReference type="NCBI Taxonomy" id="1508390"/>
    <lineage>
        <taxon>Bacteria</taxon>
        <taxon>Bacillati</taxon>
        <taxon>Bacillota</taxon>
        <taxon>Bacilli</taxon>
        <taxon>Bacillales</taxon>
        <taxon>Bacillaceae</taxon>
        <taxon>Aureibacillus</taxon>
    </lineage>
</organism>
<dbReference type="RefSeq" id="WP_243740262.1">
    <property type="nucleotide sequence ID" value="NZ_SNYJ01000022.1"/>
</dbReference>
<feature type="transmembrane region" description="Helical" evidence="1">
    <location>
        <begin position="69"/>
        <end position="88"/>
    </location>
</feature>
<evidence type="ECO:0000313" key="2">
    <source>
        <dbReference type="EMBL" id="TDQ35302.1"/>
    </source>
</evidence>
<feature type="transmembrane region" description="Helical" evidence="1">
    <location>
        <begin position="12"/>
        <end position="30"/>
    </location>
</feature>
<dbReference type="AlphaFoldDB" id="A0A4R6TRJ2"/>
<keyword evidence="1" id="KW-1133">Transmembrane helix</keyword>
<protein>
    <submittedName>
        <fullName evidence="2">A118-like holin Hol118</fullName>
    </submittedName>
</protein>
<keyword evidence="1" id="KW-0812">Transmembrane</keyword>
<keyword evidence="1" id="KW-0472">Membrane</keyword>
<name>A0A4R6TRJ2_9BACI</name>
<keyword evidence="3" id="KW-1185">Reference proteome</keyword>
<evidence type="ECO:0000256" key="1">
    <source>
        <dbReference type="SAM" id="Phobius"/>
    </source>
</evidence>
<dbReference type="EMBL" id="SNYJ01000022">
    <property type="protein sequence ID" value="TDQ35302.1"/>
    <property type="molecule type" value="Genomic_DNA"/>
</dbReference>
<comment type="caution">
    <text evidence="2">The sequence shown here is derived from an EMBL/GenBank/DDBJ whole genome shotgun (WGS) entry which is preliminary data.</text>
</comment>
<dbReference type="Proteomes" id="UP000295632">
    <property type="component" value="Unassembled WGS sequence"/>
</dbReference>
<sequence length="96" mass="10335">MNEIMNQFVDFTGVEGAYIAFVALAVTLVVQGIKKSFPVRKNLLPVIALGVGLIVAFLSFPFTDLELSVRLWVGAVAGFAGTGLFETINKREGTTK</sequence>
<accession>A0A4R6TRJ2</accession>
<dbReference type="Pfam" id="PF06946">
    <property type="entry name" value="Phage_holin_5_1"/>
    <property type="match status" value="1"/>
</dbReference>
<feature type="transmembrane region" description="Helical" evidence="1">
    <location>
        <begin position="42"/>
        <end position="63"/>
    </location>
</feature>
<evidence type="ECO:0000313" key="3">
    <source>
        <dbReference type="Proteomes" id="UP000295632"/>
    </source>
</evidence>